<dbReference type="PANTHER" id="PTHR37319">
    <property type="entry name" value="TRANSPOSASE"/>
    <property type="match status" value="1"/>
</dbReference>
<accession>A0A8J6QJB3</accession>
<feature type="non-terminal residue" evidence="1">
    <location>
        <position position="1"/>
    </location>
</feature>
<dbReference type="EMBL" id="JACXAF010000037">
    <property type="protein sequence ID" value="MBD1391415.1"/>
    <property type="molecule type" value="Genomic_DNA"/>
</dbReference>
<proteinExistence type="predicted"/>
<dbReference type="Proteomes" id="UP000638014">
    <property type="component" value="Unassembled WGS sequence"/>
</dbReference>
<dbReference type="InterPro" id="IPR012337">
    <property type="entry name" value="RNaseH-like_sf"/>
</dbReference>
<dbReference type="InterPro" id="IPR047768">
    <property type="entry name" value="Tn5p-like"/>
</dbReference>
<dbReference type="AlphaFoldDB" id="A0A8J6QJB3"/>
<reference evidence="1" key="1">
    <citation type="submission" date="2020-09" db="EMBL/GenBank/DDBJ databases">
        <title>A novel bacterium of genus Neiella, isolated from South China Sea.</title>
        <authorList>
            <person name="Huang H."/>
            <person name="Mo K."/>
            <person name="Hu Y."/>
        </authorList>
    </citation>
    <scope>NUCLEOTIDE SEQUENCE</scope>
    <source>
        <strain evidence="1">HB171785</strain>
    </source>
</reference>
<keyword evidence="2" id="KW-1185">Reference proteome</keyword>
<organism evidence="1 2">
    <name type="scientific">Neiella litorisoli</name>
    <dbReference type="NCBI Taxonomy" id="2771431"/>
    <lineage>
        <taxon>Bacteria</taxon>
        <taxon>Pseudomonadati</taxon>
        <taxon>Pseudomonadota</taxon>
        <taxon>Gammaproteobacteria</taxon>
        <taxon>Alteromonadales</taxon>
        <taxon>Echinimonadaceae</taxon>
        <taxon>Neiella</taxon>
    </lineage>
</organism>
<dbReference type="InterPro" id="IPR014737">
    <property type="entry name" value="Transposase_Tn5-like_C"/>
</dbReference>
<comment type="caution">
    <text evidence="1">The sequence shown here is derived from an EMBL/GenBank/DDBJ whole genome shotgun (WGS) entry which is preliminary data.</text>
</comment>
<gene>
    <name evidence="1" type="ORF">IC617_18460</name>
</gene>
<dbReference type="SUPFAM" id="SSF53098">
    <property type="entry name" value="Ribonuclease H-like"/>
    <property type="match status" value="1"/>
</dbReference>
<sequence>WKSGGAQVENLRMQTKENLEKMVVILAFIAARLHQLRYLGLNQEQAKKESCETILSPLAWKLLWSKLNKSKPPRKPPTVHWAYLSLGKLAGWYDSKRNGRVGWERLWQGWFKLQTILEGYELAKSLEL</sequence>
<evidence type="ECO:0000313" key="2">
    <source>
        <dbReference type="Proteomes" id="UP000638014"/>
    </source>
</evidence>
<evidence type="ECO:0000313" key="1">
    <source>
        <dbReference type="EMBL" id="MBD1391415.1"/>
    </source>
</evidence>
<protein>
    <submittedName>
        <fullName evidence="1">IS4 family transposase</fullName>
    </submittedName>
</protein>
<dbReference type="PANTHER" id="PTHR37319:SF1">
    <property type="entry name" value="TRANSPOSASE TN5 DIMERISATION DOMAIN-CONTAINING PROTEIN"/>
    <property type="match status" value="1"/>
</dbReference>
<name>A0A8J6QJB3_9GAMM</name>
<dbReference type="Gene3D" id="1.10.740.10">
    <property type="entry name" value="Transferase Inhibitor Protein From Tn5, Chain"/>
    <property type="match status" value="1"/>
</dbReference>